<comment type="caution">
    <text evidence="1">The sequence shown here is derived from an EMBL/GenBank/DDBJ whole genome shotgun (WGS) entry which is preliminary data.</text>
</comment>
<organism evidence="1 2">
    <name type="scientific">Bifidobacterium amazonense</name>
    <dbReference type="NCBI Taxonomy" id="2809027"/>
    <lineage>
        <taxon>Bacteria</taxon>
        <taxon>Bacillati</taxon>
        <taxon>Actinomycetota</taxon>
        <taxon>Actinomycetes</taxon>
        <taxon>Bifidobacteriales</taxon>
        <taxon>Bifidobacteriaceae</taxon>
        <taxon>Bifidobacterium</taxon>
    </lineage>
</organism>
<dbReference type="Proteomes" id="UP000710815">
    <property type="component" value="Unassembled WGS sequence"/>
</dbReference>
<proteinExistence type="predicted"/>
<dbReference type="InterPro" id="IPR036890">
    <property type="entry name" value="HATPase_C_sf"/>
</dbReference>
<sequence>MAIRHNQQVQELIRRNHELEDARRRNQWASTIHDNLTAQLSLIVLLAKNEALHDHDRSTLNTLDSISSTAEDLLAIVHEIIDTLSCSDQNKHHAMMMLRDDILQVTSKAEARLHEVGLTGDTIIEGNFDDGIVSPDRHMAIIALLNELYNNILRHASREATYLLRIQFQPTSCTITQMNEISLKPKLLQQGGFGLKTQQQAITNIGGNIITDSDGRTWICRATIPLCTPPSATVEPSANQYR</sequence>
<gene>
    <name evidence="1" type="ORF">JS533_009430</name>
</gene>
<reference evidence="1 2" key="2">
    <citation type="journal article" date="2021" name="Syst. Appl. Microbiol.">
        <title>Phylogenetic classification of ten novel species belonging to the genus Bifidobacterium comprising B. phasiani sp. nov., B. pongonis sp. nov., B. saguinibicoloris sp. nov., B. colobi sp. nov., B. simiiventris sp. nov., B. santillanense sp. nov., B. miconis sp. nov., B. amazonense sp. nov., B. pluvialisilvae sp. nov., and B. miconisargentati sp. nov.</title>
        <authorList>
            <person name="Lugli G.A."/>
            <person name="Calvete-Torre I."/>
            <person name="Alessandri G."/>
            <person name="Milani C."/>
            <person name="Turroni F."/>
            <person name="Laiolo P."/>
            <person name="Ossiprandi M.C."/>
            <person name="Margolles A."/>
            <person name="Ruiz L."/>
            <person name="Ventura M."/>
        </authorList>
    </citation>
    <scope>NUCLEOTIDE SEQUENCE [LARGE SCALE GENOMIC DNA]</scope>
    <source>
        <strain evidence="1 2">MA1</strain>
    </source>
</reference>
<protein>
    <recommendedName>
        <fullName evidence="3">Signal transduction histidine kinase subgroup 3 dimerisation and phosphoacceptor domain-containing protein</fullName>
    </recommendedName>
</protein>
<dbReference type="Gene3D" id="3.30.565.10">
    <property type="entry name" value="Histidine kinase-like ATPase, C-terminal domain"/>
    <property type="match status" value="1"/>
</dbReference>
<evidence type="ECO:0000313" key="1">
    <source>
        <dbReference type="EMBL" id="MCH9276482.1"/>
    </source>
</evidence>
<keyword evidence="2" id="KW-1185">Reference proteome</keyword>
<evidence type="ECO:0008006" key="3">
    <source>
        <dbReference type="Google" id="ProtNLM"/>
    </source>
</evidence>
<dbReference type="EMBL" id="JAFEJT020000041">
    <property type="protein sequence ID" value="MCH9276482.1"/>
    <property type="molecule type" value="Genomic_DNA"/>
</dbReference>
<dbReference type="RefSeq" id="WP_241514165.1">
    <property type="nucleotide sequence ID" value="NZ_JAFEJT020000041.1"/>
</dbReference>
<evidence type="ECO:0000313" key="2">
    <source>
        <dbReference type="Proteomes" id="UP000710815"/>
    </source>
</evidence>
<accession>A0ABS9VWM3</accession>
<reference evidence="1 2" key="1">
    <citation type="journal article" date="2021" name="Environ. Microbiol.">
        <title>Genetic insights into the dark matter of the mammalian gut microbiota through targeted genome reconstruction.</title>
        <authorList>
            <person name="Lugli G.A."/>
            <person name="Alessandri G."/>
            <person name="Milani C."/>
            <person name="Viappiani A."/>
            <person name="Fontana F."/>
            <person name="Tarracchini C."/>
            <person name="Mancabelli L."/>
            <person name="Argentini C."/>
            <person name="Ruiz L."/>
            <person name="Margolles A."/>
            <person name="van Sinderen D."/>
            <person name="Turroni F."/>
            <person name="Ventura M."/>
        </authorList>
    </citation>
    <scope>NUCLEOTIDE SEQUENCE [LARGE SCALE GENOMIC DNA]</scope>
    <source>
        <strain evidence="1 2">MA1</strain>
    </source>
</reference>
<name>A0ABS9VWM3_9BIFI</name>